<name>A0A5B8MWP9_9CHLO</name>
<dbReference type="SUPFAM" id="SSF53187">
    <property type="entry name" value="Zn-dependent exopeptidases"/>
    <property type="match status" value="1"/>
</dbReference>
<keyword evidence="5" id="KW-0121">Carboxypeptidase</keyword>
<dbReference type="InterPro" id="IPR000834">
    <property type="entry name" value="Peptidase_M14"/>
</dbReference>
<dbReference type="Pfam" id="PF00246">
    <property type="entry name" value="Peptidase_M14"/>
    <property type="match status" value="1"/>
</dbReference>
<evidence type="ECO:0000256" key="1">
    <source>
        <dbReference type="ARBA" id="ARBA00001947"/>
    </source>
</evidence>
<reference evidence="5 6" key="1">
    <citation type="submission" date="2018-07" db="EMBL/GenBank/DDBJ databases">
        <title>The complete nuclear genome of the prasinophyte Chloropicon primus (CCMP1205).</title>
        <authorList>
            <person name="Pombert J.-F."/>
            <person name="Otis C."/>
            <person name="Turmel M."/>
            <person name="Lemieux C."/>
        </authorList>
    </citation>
    <scope>NUCLEOTIDE SEQUENCE [LARGE SCALE GENOMIC DNA]</scope>
    <source>
        <strain evidence="5 6">CCMP1205</strain>
    </source>
</reference>
<comment type="cofactor">
    <cofactor evidence="1">
        <name>Zn(2+)</name>
        <dbReference type="ChEBI" id="CHEBI:29105"/>
    </cofactor>
</comment>
<dbReference type="InterPro" id="IPR040626">
    <property type="entry name" value="Pepdidase_M14_N"/>
</dbReference>
<dbReference type="PANTHER" id="PTHR12756:SF11">
    <property type="entry name" value="CYTOSOLIC CARBOXYPEPTIDASE 1"/>
    <property type="match status" value="1"/>
</dbReference>
<dbReference type="Gene3D" id="3.40.630.10">
    <property type="entry name" value="Zn peptidases"/>
    <property type="match status" value="1"/>
</dbReference>
<keyword evidence="5" id="KW-0645">Protease</keyword>
<dbReference type="Proteomes" id="UP000316726">
    <property type="component" value="Chromosome 12"/>
</dbReference>
<dbReference type="PANTHER" id="PTHR12756">
    <property type="entry name" value="CYTOSOLIC CARBOXYPEPTIDASE"/>
    <property type="match status" value="1"/>
</dbReference>
<comment type="similarity">
    <text evidence="2 3">Belongs to the peptidase M14 family.</text>
</comment>
<dbReference type="PROSITE" id="PS52035">
    <property type="entry name" value="PEPTIDASE_M14"/>
    <property type="match status" value="1"/>
</dbReference>
<dbReference type="OrthoDB" id="10253041at2759"/>
<dbReference type="GO" id="GO:0008270">
    <property type="term" value="F:zinc ion binding"/>
    <property type="evidence" value="ECO:0007669"/>
    <property type="project" value="InterPro"/>
</dbReference>
<gene>
    <name evidence="5" type="ORF">A3770_12p66130</name>
</gene>
<dbReference type="STRING" id="1764295.A0A5B8MWP9"/>
<sequence length="414" mass="45437">MASTGLGFSSCFDSGNGTLQNVEEADGKTVMKVLIKDDPYTEVDGRAHKMWFHFKVSNLQTLKGKPLTVVLTNAGDCSYPGGWGGEALKGTPEGAAPYRACFSVDRTNWLRLDDTKYVDGALHMTLDAKAQTALGSQNSVYFAYFAPYSQELHMETMAGLVAQSPKTEIKTIGQTLDGADMEVVVVKNPEGVVENPKSLWFIARQHPGESMASWWMEGFLRRLLDPADPVANALLSKAVVYVVPMMNPDGAKRGYLRTNAAGANLNREWANPKEDYSPEVFWVLKEMHKTGLDLALDVHGDEALPFNFISGGEGCPRWSDRLASLQKEFCEAYQDANPDFQLVHGYPIDEKGTANLAICSNALLEAFDAPVMTLEMPFKDNANAPDKAMGWSTDRCKKLGESSLDATLKVVEKL</sequence>
<dbReference type="CDD" id="cd06234">
    <property type="entry name" value="M14_PaCCP-like"/>
    <property type="match status" value="1"/>
</dbReference>
<evidence type="ECO:0000313" key="6">
    <source>
        <dbReference type="Proteomes" id="UP000316726"/>
    </source>
</evidence>
<dbReference type="GO" id="GO:0004181">
    <property type="term" value="F:metallocarboxypeptidase activity"/>
    <property type="evidence" value="ECO:0007669"/>
    <property type="project" value="InterPro"/>
</dbReference>
<organism evidence="5 6">
    <name type="scientific">Chloropicon primus</name>
    <dbReference type="NCBI Taxonomy" id="1764295"/>
    <lineage>
        <taxon>Eukaryota</taxon>
        <taxon>Viridiplantae</taxon>
        <taxon>Chlorophyta</taxon>
        <taxon>Chloropicophyceae</taxon>
        <taxon>Chloropicales</taxon>
        <taxon>Chloropicaceae</taxon>
        <taxon>Chloropicon</taxon>
    </lineage>
</organism>
<dbReference type="GO" id="GO:0006508">
    <property type="term" value="P:proteolysis"/>
    <property type="evidence" value="ECO:0007669"/>
    <property type="project" value="InterPro"/>
</dbReference>
<keyword evidence="6" id="KW-1185">Reference proteome</keyword>
<dbReference type="AlphaFoldDB" id="A0A5B8MWP9"/>
<dbReference type="Pfam" id="PF18027">
    <property type="entry name" value="Pepdidase_M14_N"/>
    <property type="match status" value="1"/>
</dbReference>
<evidence type="ECO:0000259" key="4">
    <source>
        <dbReference type="PROSITE" id="PS52035"/>
    </source>
</evidence>
<proteinExistence type="inferred from homology"/>
<feature type="active site" description="Proton donor/acceptor" evidence="3">
    <location>
        <position position="375"/>
    </location>
</feature>
<dbReference type="InterPro" id="IPR050821">
    <property type="entry name" value="Cytosolic_carboxypeptidase"/>
</dbReference>
<dbReference type="Gene3D" id="2.60.40.3120">
    <property type="match status" value="1"/>
</dbReference>
<protein>
    <submittedName>
        <fullName evidence="5">Putative carboxypeptidase</fullName>
    </submittedName>
</protein>
<keyword evidence="5" id="KW-0378">Hydrolase</keyword>
<evidence type="ECO:0000256" key="2">
    <source>
        <dbReference type="ARBA" id="ARBA00005988"/>
    </source>
</evidence>
<dbReference type="EMBL" id="CP031045">
    <property type="protein sequence ID" value="QDZ24095.1"/>
    <property type="molecule type" value="Genomic_DNA"/>
</dbReference>
<accession>A0A5B8MWP9</accession>
<evidence type="ECO:0000313" key="5">
    <source>
        <dbReference type="EMBL" id="QDZ24095.1"/>
    </source>
</evidence>
<feature type="domain" description="Peptidase M14" evidence="4">
    <location>
        <begin position="146"/>
        <end position="411"/>
    </location>
</feature>
<evidence type="ECO:0000256" key="3">
    <source>
        <dbReference type="PROSITE-ProRule" id="PRU01379"/>
    </source>
</evidence>